<dbReference type="InterPro" id="IPR001345">
    <property type="entry name" value="PG/BPGM_mutase_AS"/>
</dbReference>
<dbReference type="PANTHER" id="PTHR48100:SF59">
    <property type="entry name" value="ADENOSYLCOBALAMIN_ALPHA-RIBAZOLE PHOSPHATASE"/>
    <property type="match status" value="1"/>
</dbReference>
<dbReference type="Gene3D" id="3.40.50.1240">
    <property type="entry name" value="Phosphoglycerate mutase-like"/>
    <property type="match status" value="1"/>
</dbReference>
<dbReference type="PROSITE" id="PS00175">
    <property type="entry name" value="PG_MUTASE"/>
    <property type="match status" value="1"/>
</dbReference>
<name>A0ABT9VXQ2_9BACI</name>
<accession>A0ABT9VXQ2</accession>
<dbReference type="PANTHER" id="PTHR48100">
    <property type="entry name" value="BROAD-SPECIFICITY PHOSPHATASE YOR283W-RELATED"/>
    <property type="match status" value="1"/>
</dbReference>
<gene>
    <name evidence="1" type="ORF">J2S11_001674</name>
</gene>
<dbReference type="EMBL" id="JAUSTY010000006">
    <property type="protein sequence ID" value="MDQ0165773.1"/>
    <property type="molecule type" value="Genomic_DNA"/>
</dbReference>
<dbReference type="InterPro" id="IPR050275">
    <property type="entry name" value="PGM_Phosphatase"/>
</dbReference>
<dbReference type="SMART" id="SM00855">
    <property type="entry name" value="PGAM"/>
    <property type="match status" value="1"/>
</dbReference>
<keyword evidence="2" id="KW-1185">Reference proteome</keyword>
<proteinExistence type="predicted"/>
<sequence length="192" mass="21800">MNTVYVVRHGETDWNKAGKYQGIEDIELNQEGEKQAHQLGRSLKGEHFDLIVSSHLQRAYKTALIIGEYVGIHKVQVVDGVHERDFGDASGLTKEERKERYPDQVIPGMEPWETFQERVVQGLVNVMNTYTNKKVIMVSHGGTINAILHKFSNGEIGTGVTKLNNTCVNILHFSNNQWQIEKFNCIKHLEIG</sequence>
<dbReference type="Proteomes" id="UP001235840">
    <property type="component" value="Unassembled WGS sequence"/>
</dbReference>
<reference evidence="1 2" key="1">
    <citation type="submission" date="2023-07" db="EMBL/GenBank/DDBJ databases">
        <title>Genomic Encyclopedia of Type Strains, Phase IV (KMG-IV): sequencing the most valuable type-strain genomes for metagenomic binning, comparative biology and taxonomic classification.</title>
        <authorList>
            <person name="Goeker M."/>
        </authorList>
    </citation>
    <scope>NUCLEOTIDE SEQUENCE [LARGE SCALE GENOMIC DNA]</scope>
    <source>
        <strain evidence="1 2">DSM 12751</strain>
    </source>
</reference>
<protein>
    <submittedName>
        <fullName evidence="1">Phosphatase</fullName>
    </submittedName>
</protein>
<organism evidence="1 2">
    <name type="scientific">Caldalkalibacillus horti</name>
    <dbReference type="NCBI Taxonomy" id="77523"/>
    <lineage>
        <taxon>Bacteria</taxon>
        <taxon>Bacillati</taxon>
        <taxon>Bacillota</taxon>
        <taxon>Bacilli</taxon>
        <taxon>Bacillales</taxon>
        <taxon>Bacillaceae</taxon>
        <taxon>Caldalkalibacillus</taxon>
    </lineage>
</organism>
<dbReference type="RefSeq" id="WP_307393297.1">
    <property type="nucleotide sequence ID" value="NZ_BAAADK010000032.1"/>
</dbReference>
<dbReference type="InterPro" id="IPR013078">
    <property type="entry name" value="His_Pase_superF_clade-1"/>
</dbReference>
<evidence type="ECO:0000313" key="1">
    <source>
        <dbReference type="EMBL" id="MDQ0165773.1"/>
    </source>
</evidence>
<dbReference type="InterPro" id="IPR029033">
    <property type="entry name" value="His_PPase_superfam"/>
</dbReference>
<comment type="caution">
    <text evidence="1">The sequence shown here is derived from an EMBL/GenBank/DDBJ whole genome shotgun (WGS) entry which is preliminary data.</text>
</comment>
<evidence type="ECO:0000313" key="2">
    <source>
        <dbReference type="Proteomes" id="UP001235840"/>
    </source>
</evidence>
<dbReference type="CDD" id="cd07067">
    <property type="entry name" value="HP_PGM_like"/>
    <property type="match status" value="1"/>
</dbReference>
<dbReference type="Pfam" id="PF00300">
    <property type="entry name" value="His_Phos_1"/>
    <property type="match status" value="1"/>
</dbReference>
<dbReference type="SUPFAM" id="SSF53254">
    <property type="entry name" value="Phosphoglycerate mutase-like"/>
    <property type="match status" value="1"/>
</dbReference>